<protein>
    <submittedName>
        <fullName evidence="2">VOC family protein</fullName>
    </submittedName>
</protein>
<feature type="domain" description="VOC" evidence="1">
    <location>
        <begin position="6"/>
        <end position="125"/>
    </location>
</feature>
<proteinExistence type="predicted"/>
<dbReference type="Gene3D" id="3.10.180.10">
    <property type="entry name" value="2,3-Dihydroxybiphenyl 1,2-Dioxygenase, domain 1"/>
    <property type="match status" value="1"/>
</dbReference>
<dbReference type="EMBL" id="JBJHZZ010000022">
    <property type="protein sequence ID" value="MFL0248611.1"/>
    <property type="molecule type" value="Genomic_DNA"/>
</dbReference>
<gene>
    <name evidence="2" type="ORF">ACJDUG_16830</name>
</gene>
<name>A0ABW8T8F3_9CLOT</name>
<comment type="caution">
    <text evidence="2">The sequence shown here is derived from an EMBL/GenBank/DDBJ whole genome shotgun (WGS) entry which is preliminary data.</text>
</comment>
<reference evidence="2 3" key="1">
    <citation type="submission" date="2024-11" db="EMBL/GenBank/DDBJ databases">
        <authorList>
            <person name="Heng Y.C."/>
            <person name="Lim A.C.H."/>
            <person name="Lee J.K.Y."/>
            <person name="Kittelmann S."/>
        </authorList>
    </citation>
    <scope>NUCLEOTIDE SEQUENCE [LARGE SCALE GENOMIC DNA]</scope>
    <source>
        <strain evidence="2 3">WILCCON 0185</strain>
    </source>
</reference>
<dbReference type="PROSITE" id="PS51819">
    <property type="entry name" value="VOC"/>
    <property type="match status" value="1"/>
</dbReference>
<dbReference type="InterPro" id="IPR004360">
    <property type="entry name" value="Glyas_Fos-R_dOase_dom"/>
</dbReference>
<dbReference type="RefSeq" id="WP_406771039.1">
    <property type="nucleotide sequence ID" value="NZ_JBJHZZ010000022.1"/>
</dbReference>
<evidence type="ECO:0000313" key="2">
    <source>
        <dbReference type="EMBL" id="MFL0248611.1"/>
    </source>
</evidence>
<dbReference type="InterPro" id="IPR029068">
    <property type="entry name" value="Glyas_Bleomycin-R_OHBP_Dase"/>
</dbReference>
<dbReference type="SUPFAM" id="SSF54593">
    <property type="entry name" value="Glyoxalase/Bleomycin resistance protein/Dihydroxybiphenyl dioxygenase"/>
    <property type="match status" value="1"/>
</dbReference>
<dbReference type="Pfam" id="PF00903">
    <property type="entry name" value="Glyoxalase"/>
    <property type="match status" value="1"/>
</dbReference>
<dbReference type="InterPro" id="IPR037523">
    <property type="entry name" value="VOC_core"/>
</dbReference>
<dbReference type="Proteomes" id="UP001623591">
    <property type="component" value="Unassembled WGS sequence"/>
</dbReference>
<evidence type="ECO:0000313" key="3">
    <source>
        <dbReference type="Proteomes" id="UP001623591"/>
    </source>
</evidence>
<organism evidence="2 3">
    <name type="scientific">Candidatus Clostridium stratigraminis</name>
    <dbReference type="NCBI Taxonomy" id="3381661"/>
    <lineage>
        <taxon>Bacteria</taxon>
        <taxon>Bacillati</taxon>
        <taxon>Bacillota</taxon>
        <taxon>Clostridia</taxon>
        <taxon>Eubacteriales</taxon>
        <taxon>Clostridiaceae</taxon>
        <taxon>Clostridium</taxon>
    </lineage>
</organism>
<keyword evidence="3" id="KW-1185">Reference proteome</keyword>
<sequence>MEKMLLMSHCVFPTPDIIKTSDYYEKVMGFKVVHYLDSKEPHICLYRDSTEIILTKSNGQEVIPNRNLYGYGYDAYFITDCQEMLQEEFKSAGANIVRPLFNTDYHNKEFVVEDIDGRWIGFGIKGN</sequence>
<evidence type="ECO:0000259" key="1">
    <source>
        <dbReference type="PROSITE" id="PS51819"/>
    </source>
</evidence>
<accession>A0ABW8T8F3</accession>